<dbReference type="Gene3D" id="1.20.5.420">
    <property type="entry name" value="Immunoglobulin FC, subunit C"/>
    <property type="match status" value="1"/>
</dbReference>
<dbReference type="GO" id="GO:0072380">
    <property type="term" value="C:TRC complex"/>
    <property type="evidence" value="ECO:0007669"/>
    <property type="project" value="TreeGrafter"/>
</dbReference>
<dbReference type="Pfam" id="PF13181">
    <property type="entry name" value="TPR_8"/>
    <property type="match status" value="1"/>
</dbReference>
<feature type="domain" description="STI1" evidence="6">
    <location>
        <begin position="262"/>
        <end position="304"/>
    </location>
</feature>
<dbReference type="GO" id="GO:0006620">
    <property type="term" value="P:post-translational protein targeting to endoplasmic reticulum membrane"/>
    <property type="evidence" value="ECO:0007669"/>
    <property type="project" value="TreeGrafter"/>
</dbReference>
<dbReference type="InterPro" id="IPR047150">
    <property type="entry name" value="SGT"/>
</dbReference>
<keyword evidence="2" id="KW-0677">Repeat</keyword>
<dbReference type="Pfam" id="PF16546">
    <property type="entry name" value="SGTA_dimer"/>
    <property type="match status" value="1"/>
</dbReference>
<feature type="domain" description="STI1" evidence="6">
    <location>
        <begin position="325"/>
        <end position="365"/>
    </location>
</feature>
<feature type="repeat" description="TPR" evidence="4">
    <location>
        <begin position="203"/>
        <end position="236"/>
    </location>
</feature>
<keyword evidence="3 4" id="KW-0802">TPR repeat</keyword>
<accession>A0A0H5R5J9</accession>
<comment type="similarity">
    <text evidence="1">Belongs to the SGT family.</text>
</comment>
<feature type="compositionally biased region" description="Low complexity" evidence="5">
    <location>
        <begin position="294"/>
        <end position="306"/>
    </location>
</feature>
<dbReference type="SMART" id="SM00727">
    <property type="entry name" value="STI1"/>
    <property type="match status" value="2"/>
</dbReference>
<feature type="region of interest" description="Disordered" evidence="5">
    <location>
        <begin position="289"/>
        <end position="309"/>
    </location>
</feature>
<dbReference type="Pfam" id="PF00515">
    <property type="entry name" value="TPR_1"/>
    <property type="match status" value="1"/>
</dbReference>
<dbReference type="InterPro" id="IPR006636">
    <property type="entry name" value="STI1_HS-bd"/>
</dbReference>
<dbReference type="SUPFAM" id="SSF48452">
    <property type="entry name" value="TPR-like"/>
    <property type="match status" value="1"/>
</dbReference>
<dbReference type="InterPro" id="IPR011990">
    <property type="entry name" value="TPR-like_helical_dom_sf"/>
</dbReference>
<reference evidence="7" key="1">
    <citation type="submission" date="2015-04" db="EMBL/GenBank/DDBJ databases">
        <title>The genome sequence of the plant pathogenic Rhizarian Plasmodiophora brassicae reveals insights in its biotrophic life cycle and the origin of chitin synthesis.</title>
        <authorList>
            <person name="Schwelm A."/>
            <person name="Fogelqvist J."/>
            <person name="Knaust A."/>
            <person name="Julke S."/>
            <person name="Lilja T."/>
            <person name="Dhandapani V."/>
            <person name="Bonilla-Rosso G."/>
            <person name="Karlsson M."/>
            <person name="Shevchenko A."/>
            <person name="Choi S.R."/>
            <person name="Kim H.G."/>
            <person name="Park J.Y."/>
            <person name="Lim Y.P."/>
            <person name="Ludwig-Muller J."/>
            <person name="Dixelius C."/>
        </authorList>
    </citation>
    <scope>NUCLEOTIDE SEQUENCE</scope>
    <source>
        <tissue evidence="7">Potato root galls</tissue>
    </source>
</reference>
<dbReference type="Gene3D" id="1.10.260.100">
    <property type="match status" value="1"/>
</dbReference>
<dbReference type="GO" id="GO:0016020">
    <property type="term" value="C:membrane"/>
    <property type="evidence" value="ECO:0007669"/>
    <property type="project" value="TreeGrafter"/>
</dbReference>
<dbReference type="AlphaFoldDB" id="A0A0H5R5J9"/>
<evidence type="ECO:0000313" key="7">
    <source>
        <dbReference type="EMBL" id="CRZ09052.1"/>
    </source>
</evidence>
<evidence type="ECO:0000256" key="4">
    <source>
        <dbReference type="PROSITE-ProRule" id="PRU00339"/>
    </source>
</evidence>
<evidence type="ECO:0000259" key="6">
    <source>
        <dbReference type="SMART" id="SM00727"/>
    </source>
</evidence>
<dbReference type="PANTHER" id="PTHR45831">
    <property type="entry name" value="LD24721P"/>
    <property type="match status" value="1"/>
</dbReference>
<dbReference type="SMART" id="SM00028">
    <property type="entry name" value="TPR"/>
    <property type="match status" value="3"/>
</dbReference>
<evidence type="ECO:0000256" key="3">
    <source>
        <dbReference type="ARBA" id="ARBA00022803"/>
    </source>
</evidence>
<name>A0A0H5R5J9_9EUKA</name>
<evidence type="ECO:0000256" key="5">
    <source>
        <dbReference type="SAM" id="MobiDB-lite"/>
    </source>
</evidence>
<dbReference type="PROSITE" id="PS50005">
    <property type="entry name" value="TPR"/>
    <property type="match status" value="2"/>
</dbReference>
<dbReference type="EMBL" id="HACM01008610">
    <property type="protein sequence ID" value="CRZ09052.1"/>
    <property type="molecule type" value="Transcribed_RNA"/>
</dbReference>
<dbReference type="InterPro" id="IPR032374">
    <property type="entry name" value="SGTA_dimer"/>
</dbReference>
<protein>
    <recommendedName>
        <fullName evidence="6">STI1 domain-containing protein</fullName>
    </recommendedName>
</protein>
<feature type="repeat" description="TPR" evidence="4">
    <location>
        <begin position="135"/>
        <end position="168"/>
    </location>
</feature>
<sequence length="372" mass="39836">MTTGDLSTDQRDLIVSICKFLHGLESSKAVDADSVEVAVQCITEATGVQIDQPSTRSLPPLLDIFRTGLSVINSQNGHPDGFDKFVKALKDKGFFEGFDEGSSEYSVRLNRAKEKFNDKYGQSAATVTTKQVEQSEVLKAEGNRALSDGDTQGAIELYSQAITFNPTNAILFGNRAAAHSKLGNYQDAVKDCQRAVELDYSYTKAHYRLGVAYSQLNETKKAKESFTAALSTCSDSSCALASEIQDALSAIDGKPATSEGASPFDLGALFNNPMVQQMMQDPDLLRGMMGGLNPASSPSASPTSAPFNPMSLLTDPSALKTFLDSPSVQAHSQDPELGPVIADLRMNGSSALMKHIGNPAVMSKLANMLKKK</sequence>
<dbReference type="GO" id="GO:0060090">
    <property type="term" value="F:molecular adaptor activity"/>
    <property type="evidence" value="ECO:0007669"/>
    <property type="project" value="TreeGrafter"/>
</dbReference>
<evidence type="ECO:0000256" key="2">
    <source>
        <dbReference type="ARBA" id="ARBA00022737"/>
    </source>
</evidence>
<organism evidence="7">
    <name type="scientific">Spongospora subterranea</name>
    <dbReference type="NCBI Taxonomy" id="70186"/>
    <lineage>
        <taxon>Eukaryota</taxon>
        <taxon>Sar</taxon>
        <taxon>Rhizaria</taxon>
        <taxon>Endomyxa</taxon>
        <taxon>Phytomyxea</taxon>
        <taxon>Plasmodiophorida</taxon>
        <taxon>Plasmodiophoridae</taxon>
        <taxon>Spongospora</taxon>
    </lineage>
</organism>
<dbReference type="PANTHER" id="PTHR45831:SF2">
    <property type="entry name" value="LD24721P"/>
    <property type="match status" value="1"/>
</dbReference>
<dbReference type="InterPro" id="IPR019734">
    <property type="entry name" value="TPR_rpt"/>
</dbReference>
<evidence type="ECO:0000256" key="1">
    <source>
        <dbReference type="ARBA" id="ARBA00008175"/>
    </source>
</evidence>
<dbReference type="Gene3D" id="1.25.40.10">
    <property type="entry name" value="Tetratricopeptide repeat domain"/>
    <property type="match status" value="1"/>
</dbReference>
<proteinExistence type="inferred from homology"/>